<organism evidence="1 2">
    <name type="scientific">Alternaria gaisen</name>
    <dbReference type="NCBI Taxonomy" id="167740"/>
    <lineage>
        <taxon>Eukaryota</taxon>
        <taxon>Fungi</taxon>
        <taxon>Dikarya</taxon>
        <taxon>Ascomycota</taxon>
        <taxon>Pezizomycotina</taxon>
        <taxon>Dothideomycetes</taxon>
        <taxon>Pleosporomycetidae</taxon>
        <taxon>Pleosporales</taxon>
        <taxon>Pleosporineae</taxon>
        <taxon>Pleosporaceae</taxon>
        <taxon>Alternaria</taxon>
        <taxon>Alternaria sect. Alternaria</taxon>
    </lineage>
</organism>
<dbReference type="EMBL" id="PDWZ02000002">
    <property type="protein sequence ID" value="KAB2109179.1"/>
    <property type="molecule type" value="Genomic_DNA"/>
</dbReference>
<evidence type="ECO:0000313" key="2">
    <source>
        <dbReference type="Proteomes" id="UP000293547"/>
    </source>
</evidence>
<evidence type="ECO:0000313" key="1">
    <source>
        <dbReference type="EMBL" id="KAB2109179.1"/>
    </source>
</evidence>
<dbReference type="Proteomes" id="UP000293547">
    <property type="component" value="Unassembled WGS sequence"/>
</dbReference>
<name>A0ACB6FXS3_9PLEO</name>
<sequence>MPPPIPIRSHLRNGSAYQKRLHAIRSISTNSQGAPSFPFSPNLLEEFDHELTETQSLVSAVLDGKNMNSKKESSCWDSGKETHTTTERRQTGNTLGDMCSIEVESKVSYCDGYPKILRSDPLKISSKASTNYSRNATGDPSEGLFGQIGVRKCVPSLRGSHNGTTSATRTNHAIFSNNTLPPSDYSAKKMDTNVPGWLAQGLLSPRSDEPGSPRQVTSNSDRPFPSRHVNLSLFPPMSPSTGSREYIPPGSPFSRPICPMSPLSNGRDAYGNYIASNKRDYLTTHSPPTSPIKRVVSDSQEHSEPDISSPIVHLRGGGWNDFKSFWKPTDTNEIGQPFGSTSLQESVDKEGILRVVSPIHYIERPESRAPQSVRSQFPIIRAGKIDKITEETPGRPCTVDTRLDGQLFREIGTRQGSGTPDSEHTNDSSIRRACTEAVFNQYFGPQMSLPIRDGPRSPPMDKTLAPPNLQSAPTGDNETTCHSMSPSYPVASRNFALWNNVESKEHQDTDTTLRSHVVNPRDNKRWARKRPPPPPILPLPTPPRCQRADPSEADMFESSGDDSCRASSLLSASTLDGNLMDVLGLEKTEAYRRVKHERAIQRIQEERQRYEEADCICDVNVRLQEELRRREHDLSTTVLDDSFTAVMRRQSTDRRHDLERMAVSGERRPPGSPTPSRYLSRYGHITAKAQVVPQQRNAQYPTIGYPPIVSTPGVAESAPVKGQSPLQTVLSKAGEISRLILAAPSGSRYKTYSKRHPLMEYQEKKPPGLGADATGWPRNGKSFSTAAKGMLISTQVPSSETTFAGVQPPSSRGGQTQRDNRGWEHLRGRRVNKVKESKHKQWGGRWGRRLKEIAILGDIVPSGLRGGGSSATPTADTNRRPIRSRGATRLQHPGFARSGPRARSLSPKASTVLLPVSQQLEHTFAATSGAVGTSQTWFDLPDNEGRCFVRRDDGEVLPLSATPGSPYHDRLNTCYEFDNADAATLKWLEGIHAQTEVIAEPVVKLRGADVLLTMGEASSLSSHYLSLASEAMISNSDNDTIDSSNIDALLVSTTHLNIAQITDVAITPANGISEDDIRPHLYEANVRSSFSTDSTIELRLKMKAKKNIWRNEDQARAMAMAMHSIG</sequence>
<accession>A0ACB6FXS3</accession>
<protein>
    <submittedName>
        <fullName evidence="1">Uncharacterized protein</fullName>
    </submittedName>
</protein>
<comment type="caution">
    <text evidence="1">The sequence shown here is derived from an EMBL/GenBank/DDBJ whole genome shotgun (WGS) entry which is preliminary data.</text>
</comment>
<reference evidence="1 2" key="1">
    <citation type="journal article" date="2019" name="bioRxiv">
        <title>Genomics, evolutionary history and diagnostics of the Alternaria alternata species group including apple and Asian pear pathotypes.</title>
        <authorList>
            <person name="Armitage A.D."/>
            <person name="Cockerton H.M."/>
            <person name="Sreenivasaprasad S."/>
            <person name="Woodhall J.W."/>
            <person name="Lane C.R."/>
            <person name="Harrison R.J."/>
            <person name="Clarkson J.P."/>
        </authorList>
    </citation>
    <scope>NUCLEOTIDE SEQUENCE [LARGE SCALE GENOMIC DNA]</scope>
    <source>
        <strain evidence="1 2">FERA 650</strain>
    </source>
</reference>
<proteinExistence type="predicted"/>
<keyword evidence="2" id="KW-1185">Reference proteome</keyword>
<gene>
    <name evidence="1" type="ORF">AG0111_0g3225</name>
</gene>